<protein>
    <submittedName>
        <fullName evidence="3">Uncharacterized protein</fullName>
    </submittedName>
</protein>
<keyword evidence="2" id="KW-1185">Reference proteome</keyword>
<dbReference type="AlphaFoldDB" id="A0AAF3EGH1"/>
<name>A0AAF3EGH1_9BILA</name>
<sequence length="94" mass="10623">MSILIISVFLYFPFLVVVAASSQFHTNLIRIFIFLAFFMAVHSASRGVLLLYEFEILLRKESLILDLLLFTASITRGFLATLSALSVPLIIVER</sequence>
<keyword evidence="1" id="KW-0812">Transmembrane</keyword>
<proteinExistence type="predicted"/>
<evidence type="ECO:0000256" key="1">
    <source>
        <dbReference type="SAM" id="Phobius"/>
    </source>
</evidence>
<dbReference type="WBParaSite" id="MBELARI_LOCUS13100">
    <property type="protein sequence ID" value="MBELARI_LOCUS13100"/>
    <property type="gene ID" value="MBELARI_LOCUS13100"/>
</dbReference>
<keyword evidence="1" id="KW-1133">Transmembrane helix</keyword>
<organism evidence="2 3">
    <name type="scientific">Mesorhabditis belari</name>
    <dbReference type="NCBI Taxonomy" id="2138241"/>
    <lineage>
        <taxon>Eukaryota</taxon>
        <taxon>Metazoa</taxon>
        <taxon>Ecdysozoa</taxon>
        <taxon>Nematoda</taxon>
        <taxon>Chromadorea</taxon>
        <taxon>Rhabditida</taxon>
        <taxon>Rhabditina</taxon>
        <taxon>Rhabditomorpha</taxon>
        <taxon>Rhabditoidea</taxon>
        <taxon>Rhabditidae</taxon>
        <taxon>Mesorhabditinae</taxon>
        <taxon>Mesorhabditis</taxon>
    </lineage>
</organism>
<accession>A0AAF3EGH1</accession>
<dbReference type="Proteomes" id="UP000887575">
    <property type="component" value="Unassembled WGS sequence"/>
</dbReference>
<evidence type="ECO:0000313" key="3">
    <source>
        <dbReference type="WBParaSite" id="MBELARI_LOCUS13100"/>
    </source>
</evidence>
<reference evidence="3" key="1">
    <citation type="submission" date="2024-02" db="UniProtKB">
        <authorList>
            <consortium name="WormBaseParasite"/>
        </authorList>
    </citation>
    <scope>IDENTIFICATION</scope>
</reference>
<feature type="transmembrane region" description="Helical" evidence="1">
    <location>
        <begin position="64"/>
        <end position="91"/>
    </location>
</feature>
<evidence type="ECO:0000313" key="2">
    <source>
        <dbReference type="Proteomes" id="UP000887575"/>
    </source>
</evidence>
<keyword evidence="1" id="KW-0472">Membrane</keyword>
<feature type="transmembrane region" description="Helical" evidence="1">
    <location>
        <begin position="29"/>
        <end position="52"/>
    </location>
</feature>